<evidence type="ECO:0000313" key="2">
    <source>
        <dbReference type="Proteomes" id="UP001046870"/>
    </source>
</evidence>
<evidence type="ECO:0000313" key="1">
    <source>
        <dbReference type="EMBL" id="KAG7468362.1"/>
    </source>
</evidence>
<dbReference type="EMBL" id="JAFDVH010000011">
    <property type="protein sequence ID" value="KAG7468362.1"/>
    <property type="molecule type" value="Genomic_DNA"/>
</dbReference>
<keyword evidence="2" id="KW-1185">Reference proteome</keyword>
<proteinExistence type="predicted"/>
<dbReference type="Proteomes" id="UP001046870">
    <property type="component" value="Chromosome 11"/>
</dbReference>
<gene>
    <name evidence="1" type="ORF">MATL_G00142150</name>
</gene>
<accession>A0A9D3PVZ2</accession>
<reference evidence="1" key="1">
    <citation type="submission" date="2021-01" db="EMBL/GenBank/DDBJ databases">
        <authorList>
            <person name="Zahm M."/>
            <person name="Roques C."/>
            <person name="Cabau C."/>
            <person name="Klopp C."/>
            <person name="Donnadieu C."/>
            <person name="Jouanno E."/>
            <person name="Lampietro C."/>
            <person name="Louis A."/>
            <person name="Herpin A."/>
            <person name="Echchiki A."/>
            <person name="Berthelot C."/>
            <person name="Parey E."/>
            <person name="Roest-Crollius H."/>
            <person name="Braasch I."/>
            <person name="Postlethwait J."/>
            <person name="Bobe J."/>
            <person name="Montfort J."/>
            <person name="Bouchez O."/>
            <person name="Begum T."/>
            <person name="Mejri S."/>
            <person name="Adams A."/>
            <person name="Chen W.-J."/>
            <person name="Guiguen Y."/>
        </authorList>
    </citation>
    <scope>NUCLEOTIDE SEQUENCE</scope>
    <source>
        <strain evidence="1">YG-15Mar2019-1</strain>
        <tissue evidence="1">Brain</tissue>
    </source>
</reference>
<protein>
    <submittedName>
        <fullName evidence="1">Uncharacterized protein</fullName>
    </submittedName>
</protein>
<organism evidence="1 2">
    <name type="scientific">Megalops atlanticus</name>
    <name type="common">Tarpon</name>
    <name type="synonym">Clupea gigantea</name>
    <dbReference type="NCBI Taxonomy" id="7932"/>
    <lineage>
        <taxon>Eukaryota</taxon>
        <taxon>Metazoa</taxon>
        <taxon>Chordata</taxon>
        <taxon>Craniata</taxon>
        <taxon>Vertebrata</taxon>
        <taxon>Euteleostomi</taxon>
        <taxon>Actinopterygii</taxon>
        <taxon>Neopterygii</taxon>
        <taxon>Teleostei</taxon>
        <taxon>Elopiformes</taxon>
        <taxon>Megalopidae</taxon>
        <taxon>Megalops</taxon>
    </lineage>
</organism>
<dbReference type="AlphaFoldDB" id="A0A9D3PVZ2"/>
<comment type="caution">
    <text evidence="1">The sequence shown here is derived from an EMBL/GenBank/DDBJ whole genome shotgun (WGS) entry which is preliminary data.</text>
</comment>
<sequence length="83" mass="9737">MCFPYLYLYSKDMYLIICIESSHVMKRLFTEEGVFMKTKNQNECSEIFFITSWQNHYLHITLSSAYIVQSQMLCSLSDTVVSG</sequence>
<name>A0A9D3PVZ2_MEGAT</name>